<evidence type="ECO:0000256" key="8">
    <source>
        <dbReference type="ARBA" id="ARBA00023180"/>
    </source>
</evidence>
<dbReference type="WBParaSite" id="maker-unitig_41836-snap-gene-0.2-mRNA-1">
    <property type="protein sequence ID" value="maker-unitig_41836-snap-gene-0.2-mRNA-1"/>
    <property type="gene ID" value="maker-unitig_41836-snap-gene-0.2"/>
</dbReference>
<evidence type="ECO:0000313" key="15">
    <source>
        <dbReference type="WBParaSite" id="maker-unitig_41836-snap-gene-0.2-mRNA-1"/>
    </source>
</evidence>
<dbReference type="Proteomes" id="UP000095280">
    <property type="component" value="Unplaced"/>
</dbReference>
<dbReference type="PANTHER" id="PTHR18966">
    <property type="entry name" value="IONOTROPIC GLUTAMATE RECEPTOR"/>
    <property type="match status" value="1"/>
</dbReference>
<feature type="transmembrane region" description="Helical" evidence="12">
    <location>
        <begin position="236"/>
        <end position="259"/>
    </location>
</feature>
<keyword evidence="7" id="KW-0675">Receptor</keyword>
<name>A0A1I8FPW7_9PLAT</name>
<organism evidence="14 15">
    <name type="scientific">Macrostomum lignano</name>
    <dbReference type="NCBI Taxonomy" id="282301"/>
    <lineage>
        <taxon>Eukaryota</taxon>
        <taxon>Metazoa</taxon>
        <taxon>Spiralia</taxon>
        <taxon>Lophotrochozoa</taxon>
        <taxon>Platyhelminthes</taxon>
        <taxon>Rhabditophora</taxon>
        <taxon>Macrostomorpha</taxon>
        <taxon>Macrostomida</taxon>
        <taxon>Macrostomidae</taxon>
        <taxon>Macrostomum</taxon>
    </lineage>
</organism>
<dbReference type="AlphaFoldDB" id="A0A1I8FPW7"/>
<keyword evidence="8" id="KW-0325">Glycoprotein</keyword>
<evidence type="ECO:0000256" key="12">
    <source>
        <dbReference type="SAM" id="Phobius"/>
    </source>
</evidence>
<proteinExistence type="predicted"/>
<comment type="subcellular location">
    <subcellularLocation>
        <location evidence="1">Membrane</location>
        <topology evidence="1">Multi-pass membrane protein</topology>
    </subcellularLocation>
</comment>
<dbReference type="Pfam" id="PF00060">
    <property type="entry name" value="Lig_chan"/>
    <property type="match status" value="1"/>
</dbReference>
<feature type="domain" description="Ionotropic glutamate receptor C-terminal" evidence="13">
    <location>
        <begin position="58"/>
        <end position="246"/>
    </location>
</feature>
<dbReference type="InterPro" id="IPR001320">
    <property type="entry name" value="Iontro_rcpt_C"/>
</dbReference>
<keyword evidence="2" id="KW-0813">Transport</keyword>
<sequence>VVDFTTLSCVSALSVIMKKPEQQMTRSSSCCLQRSRVDLHAAGLAAHQPAHVVCAAESLRVVFATMTACQLWKTRSELAPRASSTRMVATTWWFFTLLLISSYTANLAAFLTTSRLGNRQRGSAGQPEQKCGIPWFSWSAKTESFVRKNIGRNRPGSGGSYAYILESTFNQYYRERDCELTPDWRHLQSSSYAFAVPQGNAFLKEELGERFNLTGPPCSEAVDDASPTGTMEVASFGVFIALMIGLGVAVLLCFVELLWRAVSHPALRTRRPFLDLLIEHLRLATKLNINQKEMSPAPPPCACRRSWARRGCSSELGRTPGFPIAPPHLIATPQRRVRLAIAAQQPSGVECLLAGIAERKSSAESAQLRRRFPPSPPASLSPPPPPQVLGALVASRFTDSRAAAVARNGRPSGLMLSRPHGFSLFDVAAASFFPASATASSTGDRQERRQTRSLMPARSDFASTGLFVERRIYDGSRGILRRCQISIGTDRAQANQLLAWPGAAARALAGSERSPISMSADTGCWRLTLAVMKRRLGGRFDFPSIEATTGPVGPFLTPQATPTLAYLAIAAAAASSSSSSSSRLALPGRHLLNWPCRQAGRWGGGCCLRKLLARLYKQTSGCEASQSRCCLLSRPSQRRALGSCRLGSSCRRLASMLSRFEVENCLPASRAGLELLVSRGLWLRSQHQRN</sequence>
<keyword evidence="9" id="KW-1071">Ligand-gated ion channel</keyword>
<dbReference type="GO" id="GO:0015276">
    <property type="term" value="F:ligand-gated monoatomic ion channel activity"/>
    <property type="evidence" value="ECO:0007669"/>
    <property type="project" value="InterPro"/>
</dbReference>
<dbReference type="GO" id="GO:0016020">
    <property type="term" value="C:membrane"/>
    <property type="evidence" value="ECO:0007669"/>
    <property type="project" value="UniProtKB-SubCell"/>
</dbReference>
<evidence type="ECO:0000256" key="11">
    <source>
        <dbReference type="SAM" id="MobiDB-lite"/>
    </source>
</evidence>
<evidence type="ECO:0000256" key="4">
    <source>
        <dbReference type="ARBA" id="ARBA00022989"/>
    </source>
</evidence>
<feature type="compositionally biased region" description="Pro residues" evidence="11">
    <location>
        <begin position="373"/>
        <end position="387"/>
    </location>
</feature>
<reference evidence="15" key="1">
    <citation type="submission" date="2016-11" db="UniProtKB">
        <authorList>
            <consortium name="WormBaseParasite"/>
        </authorList>
    </citation>
    <scope>IDENTIFICATION</scope>
</reference>
<evidence type="ECO:0000256" key="1">
    <source>
        <dbReference type="ARBA" id="ARBA00004141"/>
    </source>
</evidence>
<keyword evidence="14" id="KW-1185">Reference proteome</keyword>
<evidence type="ECO:0000256" key="2">
    <source>
        <dbReference type="ARBA" id="ARBA00022448"/>
    </source>
</evidence>
<dbReference type="InterPro" id="IPR015683">
    <property type="entry name" value="Ionotropic_Glu_rcpt"/>
</dbReference>
<evidence type="ECO:0000256" key="3">
    <source>
        <dbReference type="ARBA" id="ARBA00022692"/>
    </source>
</evidence>
<evidence type="ECO:0000256" key="5">
    <source>
        <dbReference type="ARBA" id="ARBA00023065"/>
    </source>
</evidence>
<keyword evidence="10" id="KW-0407">Ion channel</keyword>
<keyword evidence="4 12" id="KW-1133">Transmembrane helix</keyword>
<keyword evidence="3 12" id="KW-0812">Transmembrane</keyword>
<feature type="region of interest" description="Disordered" evidence="11">
    <location>
        <begin position="364"/>
        <end position="387"/>
    </location>
</feature>
<accession>A0A1I8FPW7</accession>
<keyword evidence="6 12" id="KW-0472">Membrane</keyword>
<evidence type="ECO:0000259" key="13">
    <source>
        <dbReference type="Pfam" id="PF00060"/>
    </source>
</evidence>
<evidence type="ECO:0000256" key="6">
    <source>
        <dbReference type="ARBA" id="ARBA00023136"/>
    </source>
</evidence>
<feature type="transmembrane region" description="Helical" evidence="12">
    <location>
        <begin position="92"/>
        <end position="111"/>
    </location>
</feature>
<evidence type="ECO:0000256" key="7">
    <source>
        <dbReference type="ARBA" id="ARBA00023170"/>
    </source>
</evidence>
<dbReference type="Gene3D" id="1.10.287.70">
    <property type="match status" value="1"/>
</dbReference>
<keyword evidence="5" id="KW-0406">Ion transport</keyword>
<evidence type="ECO:0000256" key="9">
    <source>
        <dbReference type="ARBA" id="ARBA00023286"/>
    </source>
</evidence>
<protein>
    <submittedName>
        <fullName evidence="15">PBPe domain-containing protein</fullName>
    </submittedName>
</protein>
<evidence type="ECO:0000256" key="10">
    <source>
        <dbReference type="ARBA" id="ARBA00023303"/>
    </source>
</evidence>
<evidence type="ECO:0000313" key="14">
    <source>
        <dbReference type="Proteomes" id="UP000095280"/>
    </source>
</evidence>